<feature type="signal peptide" evidence="5">
    <location>
        <begin position="1"/>
        <end position="21"/>
    </location>
</feature>
<protein>
    <submittedName>
        <fullName evidence="7">Outer membrane protein OmpA</fullName>
    </submittedName>
</protein>
<dbReference type="EMBL" id="FNDQ01000014">
    <property type="protein sequence ID" value="SDH76421.1"/>
    <property type="molecule type" value="Genomic_DNA"/>
</dbReference>
<feature type="chain" id="PRO_5017430468" evidence="5">
    <location>
        <begin position="22"/>
        <end position="233"/>
    </location>
</feature>
<organism evidence="7 8">
    <name type="scientific">Myroides phaeus</name>
    <dbReference type="NCBI Taxonomy" id="702745"/>
    <lineage>
        <taxon>Bacteria</taxon>
        <taxon>Pseudomonadati</taxon>
        <taxon>Bacteroidota</taxon>
        <taxon>Flavobacteriia</taxon>
        <taxon>Flavobacteriales</taxon>
        <taxon>Flavobacteriaceae</taxon>
        <taxon>Myroides</taxon>
    </lineage>
</organism>
<evidence type="ECO:0000259" key="6">
    <source>
        <dbReference type="PROSITE" id="PS51123"/>
    </source>
</evidence>
<comment type="subcellular location">
    <subcellularLocation>
        <location evidence="1">Cell outer membrane</location>
    </subcellularLocation>
</comment>
<keyword evidence="3" id="KW-0998">Cell outer membrane</keyword>
<dbReference type="PRINTS" id="PR01021">
    <property type="entry name" value="OMPADOMAIN"/>
</dbReference>
<dbReference type="InterPro" id="IPR050330">
    <property type="entry name" value="Bact_OuterMem_StrucFunc"/>
</dbReference>
<reference evidence="8" key="1">
    <citation type="submission" date="2016-10" db="EMBL/GenBank/DDBJ databases">
        <authorList>
            <person name="Varghese N."/>
            <person name="Submissions S."/>
        </authorList>
    </citation>
    <scope>NUCLEOTIDE SEQUENCE [LARGE SCALE GENOMIC DNA]</scope>
    <source>
        <strain evidence="8">DSM 23313</strain>
    </source>
</reference>
<dbReference type="SUPFAM" id="SSF103088">
    <property type="entry name" value="OmpA-like"/>
    <property type="match status" value="1"/>
</dbReference>
<dbReference type="Pfam" id="PF00691">
    <property type="entry name" value="OmpA"/>
    <property type="match status" value="1"/>
</dbReference>
<evidence type="ECO:0000256" key="4">
    <source>
        <dbReference type="PROSITE-ProRule" id="PRU00473"/>
    </source>
</evidence>
<dbReference type="InterPro" id="IPR036737">
    <property type="entry name" value="OmpA-like_sf"/>
</dbReference>
<evidence type="ECO:0000256" key="1">
    <source>
        <dbReference type="ARBA" id="ARBA00004442"/>
    </source>
</evidence>
<dbReference type="InterPro" id="IPR039567">
    <property type="entry name" value="Gly-zipper"/>
</dbReference>
<feature type="domain" description="OmpA-like" evidence="6">
    <location>
        <begin position="103"/>
        <end position="220"/>
    </location>
</feature>
<evidence type="ECO:0000313" key="7">
    <source>
        <dbReference type="EMBL" id="SDH76421.1"/>
    </source>
</evidence>
<sequence>MKKVTTFVLAGTLLATSFTFTGCEAVQNSNKTQRGAAIGAAGGAIIGGILGNNIGKGGNGALGAVLGGVIGGSAGGVIGNKMDKQARQIEQTVPGAQVERVGEGIKLVLGENSVNFDINSATLTTKAKANLDKLVKVFKENPDTYIDIYGYTDITGREEYNLSLSKKRAASVKQYLIQQGIAANRMVADGFGIADPIASNETKAGQALNRRVEFGIRANEKMIQDAQNESGVR</sequence>
<keyword evidence="2 4" id="KW-0472">Membrane</keyword>
<dbReference type="GO" id="GO:0009279">
    <property type="term" value="C:cell outer membrane"/>
    <property type="evidence" value="ECO:0007669"/>
    <property type="project" value="UniProtKB-SubCell"/>
</dbReference>
<keyword evidence="8" id="KW-1185">Reference proteome</keyword>
<dbReference type="RefSeq" id="WP_090409095.1">
    <property type="nucleotide sequence ID" value="NZ_CP047050.1"/>
</dbReference>
<dbReference type="OrthoDB" id="9782229at2"/>
<dbReference type="Proteomes" id="UP000243588">
    <property type="component" value="Unassembled WGS sequence"/>
</dbReference>
<dbReference type="InterPro" id="IPR006665">
    <property type="entry name" value="OmpA-like"/>
</dbReference>
<dbReference type="CDD" id="cd07185">
    <property type="entry name" value="OmpA_C-like"/>
    <property type="match status" value="1"/>
</dbReference>
<accession>A0A1G8F2T3</accession>
<dbReference type="AlphaFoldDB" id="A0A1G8F2T3"/>
<dbReference type="PROSITE" id="PS51257">
    <property type="entry name" value="PROKAR_LIPOPROTEIN"/>
    <property type="match status" value="1"/>
</dbReference>
<dbReference type="STRING" id="702745.SAMN05421818_11413"/>
<dbReference type="PANTHER" id="PTHR30329:SF21">
    <property type="entry name" value="LIPOPROTEIN YIAD-RELATED"/>
    <property type="match status" value="1"/>
</dbReference>
<evidence type="ECO:0000313" key="8">
    <source>
        <dbReference type="Proteomes" id="UP000243588"/>
    </source>
</evidence>
<gene>
    <name evidence="7" type="ORF">SAMN05421818_11413</name>
</gene>
<name>A0A1G8F2T3_9FLAO</name>
<evidence type="ECO:0000256" key="3">
    <source>
        <dbReference type="ARBA" id="ARBA00023237"/>
    </source>
</evidence>
<evidence type="ECO:0000256" key="5">
    <source>
        <dbReference type="SAM" id="SignalP"/>
    </source>
</evidence>
<dbReference type="PANTHER" id="PTHR30329">
    <property type="entry name" value="STATOR ELEMENT OF FLAGELLAR MOTOR COMPLEX"/>
    <property type="match status" value="1"/>
</dbReference>
<dbReference type="InterPro" id="IPR006664">
    <property type="entry name" value="OMP_bac"/>
</dbReference>
<proteinExistence type="predicted"/>
<dbReference type="Gene3D" id="3.30.1330.60">
    <property type="entry name" value="OmpA-like domain"/>
    <property type="match status" value="1"/>
</dbReference>
<keyword evidence="5" id="KW-0732">Signal</keyword>
<dbReference type="PROSITE" id="PS51123">
    <property type="entry name" value="OMPA_2"/>
    <property type="match status" value="1"/>
</dbReference>
<evidence type="ECO:0000256" key="2">
    <source>
        <dbReference type="ARBA" id="ARBA00023136"/>
    </source>
</evidence>
<dbReference type="Pfam" id="PF13488">
    <property type="entry name" value="Gly-zipper_Omp"/>
    <property type="match status" value="1"/>
</dbReference>